<evidence type="ECO:0000259" key="12">
    <source>
        <dbReference type="PROSITE" id="PS51278"/>
    </source>
</evidence>
<feature type="binding site" evidence="10">
    <location>
        <position position="294"/>
    </location>
    <ligand>
        <name>ATP</name>
        <dbReference type="ChEBI" id="CHEBI:30616"/>
    </ligand>
</feature>
<dbReference type="EC" id="6.3.5.4" evidence="3"/>
<evidence type="ECO:0000256" key="4">
    <source>
        <dbReference type="ARBA" id="ARBA00022741"/>
    </source>
</evidence>
<comment type="similarity">
    <text evidence="2">Belongs to the asparagine synthetase family.</text>
</comment>
<evidence type="ECO:0000256" key="1">
    <source>
        <dbReference type="ARBA" id="ARBA00005187"/>
    </source>
</evidence>
<feature type="active site" description="For GATase activity" evidence="9">
    <location>
        <position position="2"/>
    </location>
</feature>
<dbReference type="CDD" id="cd01991">
    <property type="entry name" value="Asn_synthase_B_C"/>
    <property type="match status" value="1"/>
</dbReference>
<dbReference type="Gene3D" id="3.60.20.10">
    <property type="entry name" value="Glutamine Phosphoribosylpyrophosphate, subunit 1, domain 1"/>
    <property type="match status" value="1"/>
</dbReference>
<comment type="pathway">
    <text evidence="1">Amino-acid biosynthesis; L-asparagine biosynthesis; L-asparagine from L-aspartate (L-Gln route): step 1/1.</text>
</comment>
<evidence type="ECO:0000256" key="10">
    <source>
        <dbReference type="PIRSR" id="PIRSR001589-2"/>
    </source>
</evidence>
<comment type="catalytic activity">
    <reaction evidence="8">
        <text>L-aspartate + L-glutamine + ATP + H2O = L-asparagine + L-glutamate + AMP + diphosphate + H(+)</text>
        <dbReference type="Rhea" id="RHEA:12228"/>
        <dbReference type="ChEBI" id="CHEBI:15377"/>
        <dbReference type="ChEBI" id="CHEBI:15378"/>
        <dbReference type="ChEBI" id="CHEBI:29985"/>
        <dbReference type="ChEBI" id="CHEBI:29991"/>
        <dbReference type="ChEBI" id="CHEBI:30616"/>
        <dbReference type="ChEBI" id="CHEBI:33019"/>
        <dbReference type="ChEBI" id="CHEBI:58048"/>
        <dbReference type="ChEBI" id="CHEBI:58359"/>
        <dbReference type="ChEBI" id="CHEBI:456215"/>
        <dbReference type="EC" id="6.3.5.4"/>
    </reaction>
</comment>
<evidence type="ECO:0000256" key="2">
    <source>
        <dbReference type="ARBA" id="ARBA00005752"/>
    </source>
</evidence>
<dbReference type="Pfam" id="PF00733">
    <property type="entry name" value="Asn_synthase"/>
    <property type="match status" value="1"/>
</dbReference>
<evidence type="ECO:0000256" key="3">
    <source>
        <dbReference type="ARBA" id="ARBA00012737"/>
    </source>
</evidence>
<dbReference type="InterPro" id="IPR001962">
    <property type="entry name" value="Asn_synthase"/>
</dbReference>
<keyword evidence="4 10" id="KW-0547">Nucleotide-binding</keyword>
<dbReference type="NCBIfam" id="TIGR01536">
    <property type="entry name" value="asn_synth_AEB"/>
    <property type="match status" value="1"/>
</dbReference>
<accession>D6MSY4</accession>
<protein>
    <recommendedName>
        <fullName evidence="3">asparagine synthase (glutamine-hydrolyzing)</fullName>
        <ecNumber evidence="3">6.3.5.4</ecNumber>
    </recommendedName>
</protein>
<evidence type="ECO:0000256" key="6">
    <source>
        <dbReference type="ARBA" id="ARBA00022888"/>
    </source>
</evidence>
<dbReference type="InterPro" id="IPR006426">
    <property type="entry name" value="Asn_synth_AEB"/>
</dbReference>
<dbReference type="PIRSF" id="PIRSF001589">
    <property type="entry name" value="Asn_synthetase_glu-h"/>
    <property type="match status" value="1"/>
</dbReference>
<dbReference type="PANTHER" id="PTHR43284">
    <property type="entry name" value="ASPARAGINE SYNTHETASE (GLUTAMINE-HYDROLYZING)"/>
    <property type="match status" value="1"/>
</dbReference>
<dbReference type="InterPro" id="IPR017932">
    <property type="entry name" value="GATase_2_dom"/>
</dbReference>
<dbReference type="GO" id="GO:0005829">
    <property type="term" value="C:cytosol"/>
    <property type="evidence" value="ECO:0007669"/>
    <property type="project" value="TreeGrafter"/>
</dbReference>
<keyword evidence="6 9" id="KW-0061">Asparagine biosynthesis</keyword>
<feature type="site" description="Important for beta-aspartyl-AMP intermediate formation" evidence="11">
    <location>
        <position position="383"/>
    </location>
</feature>
<sequence length="617" mass="68316">MCGIAGWVDFERDLSRESAVAGAMTRTMECRGPDAEGVWIRPHVALGHRRLAVIDPVGGSQPMVAEGDDGEPVICLTFCGEVYNYRELREELRSFGHHFRTASDTEVVLRAYLQWGDGLAERLNGMFAFGIWDVRTEELLLVRDRMGVKPLFYLPTEHGVLFGSEPKAILANPLAPRRVGADGLCEILDMVKTPEAAVYTGMYEVRPGQLVKVGRSGLAKRAYWTLEAREHTDDLDTTISTVRELLEDIVARQLVSDVPLCMLLSGGLDSSTVTALAARASAAQGAGTVRSFSVDFANAGDRFLPDAVRGMRDAPFVRDLVSHVGSEHTEVVLDSEELTDPALRAAVLRAVDQPPAFWGDMWPSLYLLFQAVKKHSTVALSGEAADELFGGYRWFRNPAAVSADTFPWLTSGSARYFGGLALLDKGFVEKLNITGYRQDRYHEALAEMPQLPGESPEDRMMRKVSYLNLTRFVGTLLDRKDRMSMGVGLEVRVPFCDHRLVEYVFNTPWAMKSFDGREKSLLRAAAADLLPASITERVKSPYPATQDPGYERVLRAELAAVVADADSPVLPLLDLARVRKLVDRPIGDVSQPYDRGSLEMALWLNAWLTEYNVTLDV</sequence>
<proteinExistence type="inferred from homology"/>
<dbReference type="GO" id="GO:0006529">
    <property type="term" value="P:asparagine biosynthetic process"/>
    <property type="evidence" value="ECO:0007669"/>
    <property type="project" value="UniProtKB-KW"/>
</dbReference>
<dbReference type="InterPro" id="IPR029055">
    <property type="entry name" value="Ntn_hydrolases_N"/>
</dbReference>
<dbReference type="GO" id="GO:0004066">
    <property type="term" value="F:asparagine synthase (glutamine-hydrolyzing) activity"/>
    <property type="evidence" value="ECO:0007669"/>
    <property type="project" value="UniProtKB-EC"/>
</dbReference>
<keyword evidence="7 9" id="KW-0315">Glutamine amidotransferase</keyword>
<gene>
    <name evidence="13" type="primary">ssfD</name>
</gene>
<dbReference type="InterPro" id="IPR051786">
    <property type="entry name" value="ASN_synthetase/amidase"/>
</dbReference>
<dbReference type="InterPro" id="IPR014729">
    <property type="entry name" value="Rossmann-like_a/b/a_fold"/>
</dbReference>
<dbReference type="GO" id="GO:0005524">
    <property type="term" value="F:ATP binding"/>
    <property type="evidence" value="ECO:0007669"/>
    <property type="project" value="UniProtKB-KW"/>
</dbReference>
<dbReference type="EMBL" id="GQ409537">
    <property type="protein sequence ID" value="ADE34521.1"/>
    <property type="molecule type" value="Genomic_DNA"/>
</dbReference>
<dbReference type="InterPro" id="IPR033738">
    <property type="entry name" value="AsnB_N"/>
</dbReference>
<keyword evidence="5 10" id="KW-0067">ATP-binding</keyword>
<feature type="binding site" evidence="10">
    <location>
        <position position="263"/>
    </location>
    <ligand>
        <name>ATP</name>
        <dbReference type="ChEBI" id="CHEBI:30616"/>
    </ligand>
</feature>
<dbReference type="SUPFAM" id="SSF56235">
    <property type="entry name" value="N-terminal nucleophile aminohydrolases (Ntn hydrolases)"/>
    <property type="match status" value="1"/>
</dbReference>
<dbReference type="PANTHER" id="PTHR43284:SF1">
    <property type="entry name" value="ASPARAGINE SYNTHETASE"/>
    <property type="match status" value="1"/>
</dbReference>
<dbReference type="PROSITE" id="PS51278">
    <property type="entry name" value="GATASE_TYPE_2"/>
    <property type="match status" value="1"/>
</dbReference>
<dbReference type="SUPFAM" id="SSF52402">
    <property type="entry name" value="Adenine nucleotide alpha hydrolases-like"/>
    <property type="match status" value="1"/>
</dbReference>
<evidence type="ECO:0000313" key="13">
    <source>
        <dbReference type="EMBL" id="ADE34521.1"/>
    </source>
</evidence>
<feature type="domain" description="Glutamine amidotransferase type-2" evidence="12">
    <location>
        <begin position="2"/>
        <end position="216"/>
    </location>
</feature>
<evidence type="ECO:0000256" key="9">
    <source>
        <dbReference type="PIRSR" id="PIRSR001589-1"/>
    </source>
</evidence>
<dbReference type="Gene3D" id="3.40.50.620">
    <property type="entry name" value="HUPs"/>
    <property type="match status" value="1"/>
</dbReference>
<dbReference type="Pfam" id="PF13537">
    <property type="entry name" value="GATase_7"/>
    <property type="match status" value="1"/>
</dbReference>
<dbReference type="AlphaFoldDB" id="D6MSY4"/>
<evidence type="ECO:0000256" key="8">
    <source>
        <dbReference type="ARBA" id="ARBA00048741"/>
    </source>
</evidence>
<evidence type="ECO:0000256" key="11">
    <source>
        <dbReference type="PIRSR" id="PIRSR001589-3"/>
    </source>
</evidence>
<organism evidence="13">
    <name type="scientific">Streptomyces sp. SF2575</name>
    <dbReference type="NCBI Taxonomy" id="746675"/>
    <lineage>
        <taxon>Bacteria</taxon>
        <taxon>Bacillati</taxon>
        <taxon>Actinomycetota</taxon>
        <taxon>Actinomycetes</taxon>
        <taxon>Kitasatosporales</taxon>
        <taxon>Streptomycetaceae</taxon>
        <taxon>Streptomyces</taxon>
    </lineage>
</organism>
<reference evidence="13" key="1">
    <citation type="journal article" date="2009" name="J. Am. Chem. Soc.">
        <title>Biochemical analysis of the biosynthetic pathway of an anticancer tetracycline SF2575.</title>
        <authorList>
            <person name="Pickens L.B."/>
            <person name="Kim W."/>
            <person name="Wang P."/>
            <person name="Zhou H."/>
            <person name="Watanabe K."/>
            <person name="Gomi S."/>
            <person name="Tang Y."/>
        </authorList>
    </citation>
    <scope>NUCLEOTIDE SEQUENCE</scope>
    <source>
        <strain evidence="13">SF2575</strain>
    </source>
</reference>
<feature type="binding site" evidence="10">
    <location>
        <position position="104"/>
    </location>
    <ligand>
        <name>L-glutamine</name>
        <dbReference type="ChEBI" id="CHEBI:58359"/>
    </ligand>
</feature>
<dbReference type="CDD" id="cd00712">
    <property type="entry name" value="AsnB"/>
    <property type="match status" value="1"/>
</dbReference>
<evidence type="ECO:0000256" key="5">
    <source>
        <dbReference type="ARBA" id="ARBA00022840"/>
    </source>
</evidence>
<keyword evidence="9" id="KW-0028">Amino-acid biosynthesis</keyword>
<name>D6MSY4_9ACTN</name>
<feature type="binding site" evidence="10">
    <location>
        <begin position="381"/>
        <end position="382"/>
    </location>
    <ligand>
        <name>ATP</name>
        <dbReference type="ChEBI" id="CHEBI:30616"/>
    </ligand>
</feature>
<evidence type="ECO:0000256" key="7">
    <source>
        <dbReference type="ARBA" id="ARBA00022962"/>
    </source>
</evidence>